<evidence type="ECO:0000256" key="8">
    <source>
        <dbReference type="SAM" id="MobiDB-lite"/>
    </source>
</evidence>
<evidence type="ECO:0000313" key="12">
    <source>
        <dbReference type="Proteomes" id="UP000014760"/>
    </source>
</evidence>
<feature type="region of interest" description="Disordered" evidence="8">
    <location>
        <begin position="188"/>
        <end position="211"/>
    </location>
</feature>
<evidence type="ECO:0000256" key="4">
    <source>
        <dbReference type="ARBA" id="ARBA00022771"/>
    </source>
</evidence>
<comment type="subcellular location">
    <subcellularLocation>
        <location evidence="1">Nucleus</location>
    </subcellularLocation>
</comment>
<feature type="compositionally biased region" description="Basic and acidic residues" evidence="8">
    <location>
        <begin position="131"/>
        <end position="149"/>
    </location>
</feature>
<evidence type="ECO:0000256" key="7">
    <source>
        <dbReference type="PROSITE-ProRule" id="PRU00042"/>
    </source>
</evidence>
<dbReference type="InterPro" id="IPR013087">
    <property type="entry name" value="Znf_C2H2_type"/>
</dbReference>
<feature type="compositionally biased region" description="Acidic residues" evidence="8">
    <location>
        <begin position="120"/>
        <end position="130"/>
    </location>
</feature>
<keyword evidence="4 7" id="KW-0863">Zinc-finger</keyword>
<dbReference type="AlphaFoldDB" id="R7T435"/>
<dbReference type="HOGENOM" id="CLU_353831_0_0_1"/>
<dbReference type="STRING" id="283909.R7T435"/>
<proteinExistence type="predicted"/>
<evidence type="ECO:0000256" key="6">
    <source>
        <dbReference type="ARBA" id="ARBA00023242"/>
    </source>
</evidence>
<feature type="compositionally biased region" description="Acidic residues" evidence="8">
    <location>
        <begin position="189"/>
        <end position="199"/>
    </location>
</feature>
<dbReference type="GO" id="GO:0005634">
    <property type="term" value="C:nucleus"/>
    <property type="evidence" value="ECO:0007669"/>
    <property type="project" value="UniProtKB-SubCell"/>
</dbReference>
<dbReference type="OMA" id="CQANIAD"/>
<accession>R7T435</accession>
<organism evidence="10">
    <name type="scientific">Capitella teleta</name>
    <name type="common">Polychaete worm</name>
    <dbReference type="NCBI Taxonomy" id="283909"/>
    <lineage>
        <taxon>Eukaryota</taxon>
        <taxon>Metazoa</taxon>
        <taxon>Spiralia</taxon>
        <taxon>Lophotrochozoa</taxon>
        <taxon>Annelida</taxon>
        <taxon>Polychaeta</taxon>
        <taxon>Sedentaria</taxon>
        <taxon>Scolecida</taxon>
        <taxon>Capitellidae</taxon>
        <taxon>Capitella</taxon>
    </lineage>
</organism>
<dbReference type="EMBL" id="KB312243">
    <property type="protein sequence ID" value="ELT87593.1"/>
    <property type="molecule type" value="Genomic_DNA"/>
</dbReference>
<keyword evidence="2" id="KW-0479">Metal-binding</keyword>
<protein>
    <recommendedName>
        <fullName evidence="9">C2H2-type domain-containing protein</fullName>
    </recommendedName>
</protein>
<evidence type="ECO:0000313" key="11">
    <source>
        <dbReference type="EnsemblMetazoa" id="CapteP209794"/>
    </source>
</evidence>
<keyword evidence="12" id="KW-1185">Reference proteome</keyword>
<dbReference type="PROSITE" id="PS50157">
    <property type="entry name" value="ZINC_FINGER_C2H2_2"/>
    <property type="match status" value="1"/>
</dbReference>
<reference evidence="12" key="1">
    <citation type="submission" date="2012-12" db="EMBL/GenBank/DDBJ databases">
        <authorList>
            <person name="Hellsten U."/>
            <person name="Grimwood J."/>
            <person name="Chapman J.A."/>
            <person name="Shapiro H."/>
            <person name="Aerts A."/>
            <person name="Otillar R.P."/>
            <person name="Terry A.Y."/>
            <person name="Boore J.L."/>
            <person name="Simakov O."/>
            <person name="Marletaz F."/>
            <person name="Cho S.-J."/>
            <person name="Edsinger-Gonzales E."/>
            <person name="Havlak P."/>
            <person name="Kuo D.-H."/>
            <person name="Larsson T."/>
            <person name="Lv J."/>
            <person name="Arendt D."/>
            <person name="Savage R."/>
            <person name="Osoegawa K."/>
            <person name="de Jong P."/>
            <person name="Lindberg D.R."/>
            <person name="Seaver E.C."/>
            <person name="Weisblat D.A."/>
            <person name="Putnam N.H."/>
            <person name="Grigoriev I.V."/>
            <person name="Rokhsar D.S."/>
        </authorList>
    </citation>
    <scope>NUCLEOTIDE SEQUENCE</scope>
    <source>
        <strain evidence="12">I ESC-2004</strain>
    </source>
</reference>
<dbReference type="Gene3D" id="3.30.160.60">
    <property type="entry name" value="Classic Zinc Finger"/>
    <property type="match status" value="2"/>
</dbReference>
<feature type="region of interest" description="Disordered" evidence="8">
    <location>
        <begin position="101"/>
        <end position="161"/>
    </location>
</feature>
<name>R7T435_CAPTE</name>
<evidence type="ECO:0000256" key="2">
    <source>
        <dbReference type="ARBA" id="ARBA00022723"/>
    </source>
</evidence>
<evidence type="ECO:0000313" key="10">
    <source>
        <dbReference type="EMBL" id="ELT87593.1"/>
    </source>
</evidence>
<keyword evidence="6" id="KW-0539">Nucleus</keyword>
<evidence type="ECO:0000256" key="5">
    <source>
        <dbReference type="ARBA" id="ARBA00022833"/>
    </source>
</evidence>
<dbReference type="InterPro" id="IPR050888">
    <property type="entry name" value="ZnF_C2H2-type_TF"/>
</dbReference>
<gene>
    <name evidence="10" type="ORF">CAPTEDRAFT_209794</name>
</gene>
<reference evidence="11" key="3">
    <citation type="submission" date="2015-06" db="UniProtKB">
        <authorList>
            <consortium name="EnsemblMetazoa"/>
        </authorList>
    </citation>
    <scope>IDENTIFICATION</scope>
</reference>
<dbReference type="InterPro" id="IPR036236">
    <property type="entry name" value="Znf_C2H2_sf"/>
</dbReference>
<sequence length="794" mass="90232">MDFSGWCDKYIQQVHETHSLVSLVEKDVGLDARLAGLVLQATHQLLQAALNAAAGGRYELGAVNVIGGMHTQLTMHEIVEILLATDAPQESMIEALQKLPVAKPESPMEEPVKEDVDGGLVDEVDDEEDITLDKRKEKAEEDAKKAEEKKKKRRRKMPRTGIKRIITSSTDIQSTRLRQRPRKVLEGMSDMEDNDDDETFNPAERHLRSRRGKRKIYEDPLAQEDDGLLANKLKFTTYKCFLCETEPQFEDRDELGLHLLESHVKVSETGKKTLSCPMCEESKPMKKLRPFWTEKDEAGHALVKVLQHLYHEHQRTVPDYIVTWKCPRCEYFTVRKYNHRTHLLSHAEPVQCRYCPAKIKPSCMKVHLISCPNYMHRRKPGGGVKCPKCGKMFALKNSLSVHLTRVHSNKRNLSCFVCNKSFLTNKEMISHLFNKHNLNIENRQIFKCDKCPFQDLNVSELRKHIKRVHHSSHHLCDTCGKVFNHPGKPPALSPSVRYLSLSLSAYLIKHKRIHETKELLCPHCPYVTNRKEAIETHIDAQHRNRKIACPAHCGYTTGYSANMTKHMKKCPNRPVDPNPPPNIYQCPSGCGFSAAQPGNLTRHTHHCKVFQNLVEVGMLNPTTKQCTPIAHDLPLDGTRTPILQQQQQQQQPHLLHTEHQVVSSVANHMMHPQTGHMIPSTTPLQSHAPPPPMAHSAHLLQSRVLSPDPLPNNLSQPKKVVGMDNHPVTLQPLLPPVTSPPLMMTHPPPNPPPVVTQQTMPPMAPNHQTIMTSEAYPYTDITHSAKFMYTYFQQ</sequence>
<dbReference type="SUPFAM" id="SSF57667">
    <property type="entry name" value="beta-beta-alpha zinc fingers"/>
    <property type="match status" value="2"/>
</dbReference>
<dbReference type="OrthoDB" id="3437960at2759"/>
<dbReference type="Proteomes" id="UP000014760">
    <property type="component" value="Unassembled WGS sequence"/>
</dbReference>
<dbReference type="SMART" id="SM00355">
    <property type="entry name" value="ZnF_C2H2"/>
    <property type="match status" value="8"/>
</dbReference>
<dbReference type="GO" id="GO:0008270">
    <property type="term" value="F:zinc ion binding"/>
    <property type="evidence" value="ECO:0007669"/>
    <property type="project" value="UniProtKB-KW"/>
</dbReference>
<evidence type="ECO:0000259" key="9">
    <source>
        <dbReference type="PROSITE" id="PS50157"/>
    </source>
</evidence>
<keyword evidence="5" id="KW-0862">Zinc</keyword>
<dbReference type="Pfam" id="PF00096">
    <property type="entry name" value="zf-C2H2"/>
    <property type="match status" value="1"/>
</dbReference>
<feature type="compositionally biased region" description="Basic residues" evidence="8">
    <location>
        <begin position="150"/>
        <end position="161"/>
    </location>
</feature>
<feature type="domain" description="C2H2-type" evidence="9">
    <location>
        <begin position="384"/>
        <end position="412"/>
    </location>
</feature>
<keyword evidence="3" id="KW-0677">Repeat</keyword>
<dbReference type="PANTHER" id="PTHR24406">
    <property type="entry name" value="TRANSCRIPTIONAL REPRESSOR CTCFL-RELATED"/>
    <property type="match status" value="1"/>
</dbReference>
<evidence type="ECO:0000256" key="1">
    <source>
        <dbReference type="ARBA" id="ARBA00004123"/>
    </source>
</evidence>
<dbReference type="EnsemblMetazoa" id="CapteT209794">
    <property type="protein sequence ID" value="CapteP209794"/>
    <property type="gene ID" value="CapteG209794"/>
</dbReference>
<dbReference type="EMBL" id="AMQN01003600">
    <property type="status" value="NOT_ANNOTATED_CDS"/>
    <property type="molecule type" value="Genomic_DNA"/>
</dbReference>
<evidence type="ECO:0000256" key="3">
    <source>
        <dbReference type="ARBA" id="ARBA00022737"/>
    </source>
</evidence>
<reference evidence="10 12" key="2">
    <citation type="journal article" date="2013" name="Nature">
        <title>Insights into bilaterian evolution from three spiralian genomes.</title>
        <authorList>
            <person name="Simakov O."/>
            <person name="Marletaz F."/>
            <person name="Cho S.J."/>
            <person name="Edsinger-Gonzales E."/>
            <person name="Havlak P."/>
            <person name="Hellsten U."/>
            <person name="Kuo D.H."/>
            <person name="Larsson T."/>
            <person name="Lv J."/>
            <person name="Arendt D."/>
            <person name="Savage R."/>
            <person name="Osoegawa K."/>
            <person name="de Jong P."/>
            <person name="Grimwood J."/>
            <person name="Chapman J.A."/>
            <person name="Shapiro H."/>
            <person name="Aerts A."/>
            <person name="Otillar R.P."/>
            <person name="Terry A.Y."/>
            <person name="Boore J.L."/>
            <person name="Grigoriev I.V."/>
            <person name="Lindberg D.R."/>
            <person name="Seaver E.C."/>
            <person name="Weisblat D.A."/>
            <person name="Putnam N.H."/>
            <person name="Rokhsar D.S."/>
        </authorList>
    </citation>
    <scope>NUCLEOTIDE SEQUENCE</scope>
    <source>
        <strain evidence="10 12">I ESC-2004</strain>
    </source>
</reference>
<dbReference type="PROSITE" id="PS00028">
    <property type="entry name" value="ZINC_FINGER_C2H2_1"/>
    <property type="match status" value="2"/>
</dbReference>